<keyword evidence="19" id="KW-1185">Reference proteome</keyword>
<dbReference type="PROSITE" id="PS00107">
    <property type="entry name" value="PROTEIN_KINASE_ATP"/>
    <property type="match status" value="1"/>
</dbReference>
<keyword evidence="4" id="KW-0963">Cytoplasm</keyword>
<dbReference type="InterPro" id="IPR011009">
    <property type="entry name" value="Kinase-like_dom_sf"/>
</dbReference>
<dbReference type="Proteomes" id="UP001166674">
    <property type="component" value="Unassembled WGS sequence"/>
</dbReference>
<keyword evidence="6" id="KW-0597">Phosphoprotein</keyword>
<dbReference type="EMBL" id="JAATJV010396435">
    <property type="protein sequence ID" value="MBZ3884923.1"/>
    <property type="molecule type" value="Genomic_DNA"/>
</dbReference>
<evidence type="ECO:0000313" key="19">
    <source>
        <dbReference type="Proteomes" id="UP001166674"/>
    </source>
</evidence>
<dbReference type="GO" id="GO:0004693">
    <property type="term" value="F:cyclin-dependent protein serine/threonine kinase activity"/>
    <property type="evidence" value="ECO:0007669"/>
    <property type="project" value="UniProtKB-EC"/>
</dbReference>
<feature type="region of interest" description="Disordered" evidence="16">
    <location>
        <begin position="98"/>
        <end position="128"/>
    </location>
</feature>
<dbReference type="AlphaFoldDB" id="A0AA41T1Q8"/>
<comment type="similarity">
    <text evidence="2">Belongs to the protein kinase superfamily. CMGC Ser/Thr protein kinase family. CDC2/CDKX subfamily.</text>
</comment>
<dbReference type="PANTHER" id="PTHR24056">
    <property type="entry name" value="CELL DIVISION PROTEIN KINASE"/>
    <property type="match status" value="1"/>
</dbReference>
<feature type="binding site" evidence="15">
    <location>
        <position position="35"/>
    </location>
    <ligand>
        <name>ATP</name>
        <dbReference type="ChEBI" id="CHEBI:30616"/>
    </ligand>
</feature>
<dbReference type="PANTHER" id="PTHR24056:SF129">
    <property type="entry name" value="CYCLIN-DEPENDENT KINASE 4"/>
    <property type="match status" value="1"/>
</dbReference>
<dbReference type="GO" id="GO:0005634">
    <property type="term" value="C:nucleus"/>
    <property type="evidence" value="ECO:0007669"/>
    <property type="project" value="TreeGrafter"/>
</dbReference>
<evidence type="ECO:0000256" key="10">
    <source>
        <dbReference type="ARBA" id="ARBA00022777"/>
    </source>
</evidence>
<evidence type="ECO:0000256" key="16">
    <source>
        <dbReference type="SAM" id="MobiDB-lite"/>
    </source>
</evidence>
<gene>
    <name evidence="18" type="ORF">SUZIE_180370</name>
</gene>
<comment type="catalytic activity">
    <reaction evidence="13">
        <text>L-threonyl-[protein] + ATP = O-phospho-L-threonyl-[protein] + ADP + H(+)</text>
        <dbReference type="Rhea" id="RHEA:46608"/>
        <dbReference type="Rhea" id="RHEA-COMP:11060"/>
        <dbReference type="Rhea" id="RHEA-COMP:11605"/>
        <dbReference type="ChEBI" id="CHEBI:15378"/>
        <dbReference type="ChEBI" id="CHEBI:30013"/>
        <dbReference type="ChEBI" id="CHEBI:30616"/>
        <dbReference type="ChEBI" id="CHEBI:61977"/>
        <dbReference type="ChEBI" id="CHEBI:456216"/>
        <dbReference type="EC" id="2.7.11.22"/>
    </reaction>
</comment>
<evidence type="ECO:0000256" key="9">
    <source>
        <dbReference type="ARBA" id="ARBA00022741"/>
    </source>
</evidence>
<evidence type="ECO:0000256" key="1">
    <source>
        <dbReference type="ARBA" id="ARBA00004496"/>
    </source>
</evidence>
<accession>A0AA41T1Q8</accession>
<dbReference type="InterPro" id="IPR050108">
    <property type="entry name" value="CDK"/>
</dbReference>
<keyword evidence="8" id="KW-0808">Transferase</keyword>
<dbReference type="Gene3D" id="3.30.200.20">
    <property type="entry name" value="Phosphorylase Kinase, domain 1"/>
    <property type="match status" value="1"/>
</dbReference>
<reference evidence="18" key="1">
    <citation type="submission" date="2020-03" db="EMBL/GenBank/DDBJ databases">
        <title>Studies in the Genomics of Life Span.</title>
        <authorList>
            <person name="Glass D."/>
        </authorList>
    </citation>
    <scope>NUCLEOTIDE SEQUENCE</scope>
    <source>
        <strain evidence="18">SUZIE</strain>
        <tissue evidence="18">Muscle</tissue>
    </source>
</reference>
<evidence type="ECO:0000256" key="8">
    <source>
        <dbReference type="ARBA" id="ARBA00022679"/>
    </source>
</evidence>
<comment type="subcellular location">
    <subcellularLocation>
        <location evidence="1">Cytoplasm</location>
    </subcellularLocation>
</comment>
<sequence length="128" mass="14145">MATSLYEPVAEIGVGAYGTVYKAHDLHSGHFVAFKSVRDPSQGEAGGGLPITTDHEVALLRCLEAFEHPSVVWLMDVCATSQTDEKIKMTLEFEHNDSDLRTRQAPSPDFPAETIKDLMPVSKRTRFP</sequence>
<evidence type="ECO:0000256" key="13">
    <source>
        <dbReference type="ARBA" id="ARBA00047811"/>
    </source>
</evidence>
<dbReference type="GO" id="GO:0010468">
    <property type="term" value="P:regulation of gene expression"/>
    <property type="evidence" value="ECO:0007669"/>
    <property type="project" value="TreeGrafter"/>
</dbReference>
<dbReference type="Pfam" id="PF00069">
    <property type="entry name" value="Pkinase"/>
    <property type="match status" value="1"/>
</dbReference>
<evidence type="ECO:0000256" key="5">
    <source>
        <dbReference type="ARBA" id="ARBA00022527"/>
    </source>
</evidence>
<keyword evidence="12" id="KW-0131">Cell cycle</keyword>
<dbReference type="InterPro" id="IPR017441">
    <property type="entry name" value="Protein_kinase_ATP_BS"/>
</dbReference>
<evidence type="ECO:0000256" key="3">
    <source>
        <dbReference type="ARBA" id="ARBA00012425"/>
    </source>
</evidence>
<evidence type="ECO:0000256" key="15">
    <source>
        <dbReference type="PROSITE-ProRule" id="PRU10141"/>
    </source>
</evidence>
<evidence type="ECO:0000256" key="11">
    <source>
        <dbReference type="ARBA" id="ARBA00022840"/>
    </source>
</evidence>
<keyword evidence="11 15" id="KW-0067">ATP-binding</keyword>
<comment type="catalytic activity">
    <reaction evidence="14">
        <text>L-seryl-[protein] + ATP = O-phospho-L-seryl-[protein] + ADP + H(+)</text>
        <dbReference type="Rhea" id="RHEA:17989"/>
        <dbReference type="Rhea" id="RHEA-COMP:9863"/>
        <dbReference type="Rhea" id="RHEA-COMP:11604"/>
        <dbReference type="ChEBI" id="CHEBI:15378"/>
        <dbReference type="ChEBI" id="CHEBI:29999"/>
        <dbReference type="ChEBI" id="CHEBI:30616"/>
        <dbReference type="ChEBI" id="CHEBI:83421"/>
        <dbReference type="ChEBI" id="CHEBI:456216"/>
        <dbReference type="EC" id="2.7.11.22"/>
    </reaction>
</comment>
<dbReference type="FunFam" id="3.30.200.20:FF:000124">
    <property type="entry name" value="Cyclin-dependent kinase 4"/>
    <property type="match status" value="1"/>
</dbReference>
<proteinExistence type="inferred from homology"/>
<evidence type="ECO:0000256" key="6">
    <source>
        <dbReference type="ARBA" id="ARBA00022553"/>
    </source>
</evidence>
<keyword evidence="10 18" id="KW-0418">Kinase</keyword>
<name>A0AA41T1Q8_SCICA</name>
<dbReference type="GO" id="GO:0000307">
    <property type="term" value="C:cyclin-dependent protein kinase holoenzyme complex"/>
    <property type="evidence" value="ECO:0007669"/>
    <property type="project" value="TreeGrafter"/>
</dbReference>
<evidence type="ECO:0000256" key="2">
    <source>
        <dbReference type="ARBA" id="ARBA00006485"/>
    </source>
</evidence>
<keyword evidence="9 15" id="KW-0547">Nucleotide-binding</keyword>
<comment type="caution">
    <text evidence="18">The sequence shown here is derived from an EMBL/GenBank/DDBJ whole genome shotgun (WGS) entry which is preliminary data.</text>
</comment>
<dbReference type="SUPFAM" id="SSF56112">
    <property type="entry name" value="Protein kinase-like (PK-like)"/>
    <property type="match status" value="1"/>
</dbReference>
<dbReference type="PROSITE" id="PS50011">
    <property type="entry name" value="PROTEIN_KINASE_DOM"/>
    <property type="match status" value="1"/>
</dbReference>
<dbReference type="GO" id="GO:0005737">
    <property type="term" value="C:cytoplasm"/>
    <property type="evidence" value="ECO:0007669"/>
    <property type="project" value="UniProtKB-SubCell"/>
</dbReference>
<evidence type="ECO:0000256" key="4">
    <source>
        <dbReference type="ARBA" id="ARBA00022490"/>
    </source>
</evidence>
<dbReference type="InterPro" id="IPR000719">
    <property type="entry name" value="Prot_kinase_dom"/>
</dbReference>
<dbReference type="GO" id="GO:0005524">
    <property type="term" value="F:ATP binding"/>
    <property type="evidence" value="ECO:0007669"/>
    <property type="project" value="UniProtKB-UniRule"/>
</dbReference>
<evidence type="ECO:0000313" key="18">
    <source>
        <dbReference type="EMBL" id="MBZ3884923.1"/>
    </source>
</evidence>
<keyword evidence="7" id="KW-0132">Cell division</keyword>
<dbReference type="EC" id="2.7.11.22" evidence="3"/>
<evidence type="ECO:0000256" key="14">
    <source>
        <dbReference type="ARBA" id="ARBA00048367"/>
    </source>
</evidence>
<dbReference type="GO" id="GO:0000082">
    <property type="term" value="P:G1/S transition of mitotic cell cycle"/>
    <property type="evidence" value="ECO:0007669"/>
    <property type="project" value="TreeGrafter"/>
</dbReference>
<evidence type="ECO:0000259" key="17">
    <source>
        <dbReference type="PROSITE" id="PS50011"/>
    </source>
</evidence>
<organism evidence="18 19">
    <name type="scientific">Sciurus carolinensis</name>
    <name type="common">Eastern gray squirrel</name>
    <dbReference type="NCBI Taxonomy" id="30640"/>
    <lineage>
        <taxon>Eukaryota</taxon>
        <taxon>Metazoa</taxon>
        <taxon>Chordata</taxon>
        <taxon>Craniata</taxon>
        <taxon>Vertebrata</taxon>
        <taxon>Euteleostomi</taxon>
        <taxon>Mammalia</taxon>
        <taxon>Eutheria</taxon>
        <taxon>Euarchontoglires</taxon>
        <taxon>Glires</taxon>
        <taxon>Rodentia</taxon>
        <taxon>Sciuromorpha</taxon>
        <taxon>Sciuridae</taxon>
        <taxon>Sciurinae</taxon>
        <taxon>Sciurini</taxon>
        <taxon>Sciurus</taxon>
    </lineage>
</organism>
<evidence type="ECO:0000256" key="12">
    <source>
        <dbReference type="ARBA" id="ARBA00023306"/>
    </source>
</evidence>
<dbReference type="GO" id="GO:0051301">
    <property type="term" value="P:cell division"/>
    <property type="evidence" value="ECO:0007669"/>
    <property type="project" value="UniProtKB-KW"/>
</dbReference>
<keyword evidence="5" id="KW-0723">Serine/threonine-protein kinase</keyword>
<feature type="domain" description="Protein kinase" evidence="17">
    <location>
        <begin position="6"/>
        <end position="128"/>
    </location>
</feature>
<dbReference type="GO" id="GO:0010389">
    <property type="term" value="P:regulation of G2/M transition of mitotic cell cycle"/>
    <property type="evidence" value="ECO:0007669"/>
    <property type="project" value="TreeGrafter"/>
</dbReference>
<dbReference type="GO" id="GO:0030332">
    <property type="term" value="F:cyclin binding"/>
    <property type="evidence" value="ECO:0007669"/>
    <property type="project" value="TreeGrafter"/>
</dbReference>
<protein>
    <recommendedName>
        <fullName evidence="3">cyclin-dependent kinase</fullName>
        <ecNumber evidence="3">2.7.11.22</ecNumber>
    </recommendedName>
</protein>
<dbReference type="GO" id="GO:0007165">
    <property type="term" value="P:signal transduction"/>
    <property type="evidence" value="ECO:0007669"/>
    <property type="project" value="TreeGrafter"/>
</dbReference>
<evidence type="ECO:0000256" key="7">
    <source>
        <dbReference type="ARBA" id="ARBA00022618"/>
    </source>
</evidence>